<proteinExistence type="predicted"/>
<dbReference type="EMBL" id="JAHLKM010000003">
    <property type="protein sequence ID" value="MCQ4332612.1"/>
    <property type="molecule type" value="Genomic_DNA"/>
</dbReference>
<gene>
    <name evidence="1" type="ORF">KM295_03725</name>
</gene>
<evidence type="ECO:0000313" key="2">
    <source>
        <dbReference type="Proteomes" id="UP001139494"/>
    </source>
</evidence>
<comment type="caution">
    <text evidence="1">The sequence shown here is derived from an EMBL/GenBank/DDBJ whole genome shotgun (WGS) entry which is preliminary data.</text>
</comment>
<reference evidence="1" key="1">
    <citation type="journal article" date="2023" name="Front. Microbiol.">
        <title>Genomic-based phylogenetic and metabolic analyses of the genus Natronomonas, and description of Natronomonas aquatica sp. nov.</title>
        <authorList>
            <person name="Garcia-Roldan A."/>
            <person name="Duran-Viseras A."/>
            <person name="de la Haba R.R."/>
            <person name="Corral P."/>
            <person name="Sanchez-Porro C."/>
            <person name="Ventosa A."/>
        </authorList>
    </citation>
    <scope>NUCLEOTIDE SEQUENCE</scope>
    <source>
        <strain evidence="1">F2-12</strain>
    </source>
</reference>
<organism evidence="1 2">
    <name type="scientific">Natronomonas aquatica</name>
    <dbReference type="NCBI Taxonomy" id="2841590"/>
    <lineage>
        <taxon>Archaea</taxon>
        <taxon>Methanobacteriati</taxon>
        <taxon>Methanobacteriota</taxon>
        <taxon>Stenosarchaea group</taxon>
        <taxon>Halobacteria</taxon>
        <taxon>Halobacteriales</taxon>
        <taxon>Natronomonadaceae</taxon>
        <taxon>Natronomonas</taxon>
    </lineage>
</organism>
<accession>A0A9R1CRD6</accession>
<evidence type="ECO:0000313" key="1">
    <source>
        <dbReference type="EMBL" id="MCQ4332612.1"/>
    </source>
</evidence>
<keyword evidence="2" id="KW-1185">Reference proteome</keyword>
<dbReference type="AlphaFoldDB" id="A0A9R1CRD6"/>
<name>A0A9R1CRD6_9EURY</name>
<protein>
    <submittedName>
        <fullName evidence="1">Uncharacterized protein</fullName>
    </submittedName>
</protein>
<dbReference type="RefSeq" id="WP_256028547.1">
    <property type="nucleotide sequence ID" value="NZ_JAHLKM010000003.1"/>
</dbReference>
<dbReference type="Proteomes" id="UP001139494">
    <property type="component" value="Unassembled WGS sequence"/>
</dbReference>
<sequence>MSAEPRAKPGRESISRAVSKPSNTLVLLPHLHDHDVGVCLDLLTVAEPAEENVLAVSFEETAADKSRRWSEGVGTQPRELAVVEVSPSDDVASLAETISGQLAEWESSDARTVVCFHTVVR</sequence>